<dbReference type="InterPro" id="IPR027372">
    <property type="entry name" value="Phytase-like_dom"/>
</dbReference>
<accession>A0A840VCP6</accession>
<gene>
    <name evidence="2" type="ORF">HNR46_002663</name>
</gene>
<feature type="domain" description="Phytase-like" evidence="1">
    <location>
        <begin position="64"/>
        <end position="332"/>
    </location>
</feature>
<sequence length="370" mass="38720">MSQSPPLADITSSRSTIQRSQRQRRLLAFGITLCGAHAGAQGVMVTDPGQGAQQLLSGATAAEQLSGFTRLGGDTYWAVGDNGAKSFWNLSISVDPSTGWITSSGVTGGTSASGLGTDSEGIAYAPSLGTLYVSDEVGSSILSYDLSGSTTGSVALPSIFQASNVANNMGLESLAYGAGNLWTANEETLLPDGAQSTTSSGSWIRIQRFDSLLSPSGQWAYQTDAITGMSPWVSTERSGVVDLLPWSDTELLVLEREFGGALIPDFRSRLYLVDLSAASDVSSMASLASGGYSPATKSLLWEGNFSDSNFEGMAFGPELDDGSTSLLLISDNGNSLAQNLYALTIVPEPSIFLLSLPGALLLIRRQRAPR</sequence>
<reference evidence="2 3" key="1">
    <citation type="submission" date="2020-08" db="EMBL/GenBank/DDBJ databases">
        <title>Genomic Encyclopedia of Type Strains, Phase IV (KMG-IV): sequencing the most valuable type-strain genomes for metagenomic binning, comparative biology and taxonomic classification.</title>
        <authorList>
            <person name="Goeker M."/>
        </authorList>
    </citation>
    <scope>NUCLEOTIDE SEQUENCE [LARGE SCALE GENOMIC DNA]</scope>
    <source>
        <strain evidence="2 3">YC6886</strain>
    </source>
</reference>
<comment type="caution">
    <text evidence="2">The sequence shown here is derived from an EMBL/GenBank/DDBJ whole genome shotgun (WGS) entry which is preliminary data.</text>
</comment>
<evidence type="ECO:0000259" key="1">
    <source>
        <dbReference type="Pfam" id="PF13449"/>
    </source>
</evidence>
<proteinExistence type="predicted"/>
<dbReference type="Proteomes" id="UP000557717">
    <property type="component" value="Unassembled WGS sequence"/>
</dbReference>
<keyword evidence="3" id="KW-1185">Reference proteome</keyword>
<dbReference type="Pfam" id="PF13449">
    <property type="entry name" value="Phytase-like"/>
    <property type="match status" value="1"/>
</dbReference>
<dbReference type="RefSeq" id="WP_184019441.1">
    <property type="nucleotide sequence ID" value="NZ_JACHFD010000012.1"/>
</dbReference>
<organism evidence="2 3">
    <name type="scientific">Haloferula luteola</name>
    <dbReference type="NCBI Taxonomy" id="595692"/>
    <lineage>
        <taxon>Bacteria</taxon>
        <taxon>Pseudomonadati</taxon>
        <taxon>Verrucomicrobiota</taxon>
        <taxon>Verrucomicrobiia</taxon>
        <taxon>Verrucomicrobiales</taxon>
        <taxon>Verrucomicrobiaceae</taxon>
        <taxon>Haloferula</taxon>
    </lineage>
</organism>
<dbReference type="AlphaFoldDB" id="A0A840VCP6"/>
<name>A0A840VCP6_9BACT</name>
<dbReference type="SUPFAM" id="SSF50956">
    <property type="entry name" value="Thermostable phytase (3-phytase)"/>
    <property type="match status" value="1"/>
</dbReference>
<evidence type="ECO:0000313" key="2">
    <source>
        <dbReference type="EMBL" id="MBB5352418.1"/>
    </source>
</evidence>
<dbReference type="EMBL" id="JACHFD010000012">
    <property type="protein sequence ID" value="MBB5352418.1"/>
    <property type="molecule type" value="Genomic_DNA"/>
</dbReference>
<evidence type="ECO:0000313" key="3">
    <source>
        <dbReference type="Proteomes" id="UP000557717"/>
    </source>
</evidence>
<protein>
    <recommendedName>
        <fullName evidence="1">Phytase-like domain-containing protein</fullName>
    </recommendedName>
</protein>